<evidence type="ECO:0000313" key="1">
    <source>
        <dbReference type="EMBL" id="CDW47721.1"/>
    </source>
</evidence>
<protein>
    <submittedName>
        <fullName evidence="1">Uncharacterized protein</fullName>
    </submittedName>
</protein>
<name>A0A0K2VCR4_LEPSM</name>
<organism evidence="1">
    <name type="scientific">Lepeophtheirus salmonis</name>
    <name type="common">Salmon louse</name>
    <name type="synonym">Caligus salmonis</name>
    <dbReference type="NCBI Taxonomy" id="72036"/>
    <lineage>
        <taxon>Eukaryota</taxon>
        <taxon>Metazoa</taxon>
        <taxon>Ecdysozoa</taxon>
        <taxon>Arthropoda</taxon>
        <taxon>Crustacea</taxon>
        <taxon>Multicrustacea</taxon>
        <taxon>Hexanauplia</taxon>
        <taxon>Copepoda</taxon>
        <taxon>Siphonostomatoida</taxon>
        <taxon>Caligidae</taxon>
        <taxon>Lepeophtheirus</taxon>
    </lineage>
</organism>
<sequence>MIPRFLSSCHELP</sequence>
<reference evidence="1" key="1">
    <citation type="submission" date="2014-05" db="EMBL/GenBank/DDBJ databases">
        <authorList>
            <person name="Chronopoulou M."/>
        </authorList>
    </citation>
    <scope>NUCLEOTIDE SEQUENCE</scope>
    <source>
        <tissue evidence="1">Whole organism</tissue>
    </source>
</reference>
<dbReference type="EMBL" id="HACA01030359">
    <property type="protein sequence ID" value="CDW47720.1"/>
    <property type="molecule type" value="Transcribed_RNA"/>
</dbReference>
<dbReference type="EMBL" id="HACA01030361">
    <property type="protein sequence ID" value="CDW47722.1"/>
    <property type="molecule type" value="Transcribed_RNA"/>
</dbReference>
<accession>A0A0K2VCR4</accession>
<dbReference type="EMBL" id="HACA01030360">
    <property type="protein sequence ID" value="CDW47721.1"/>
    <property type="molecule type" value="Transcribed_RNA"/>
</dbReference>
<proteinExistence type="predicted"/>